<dbReference type="Gene3D" id="3.40.50.150">
    <property type="entry name" value="Vaccinia Virus protein VP39"/>
    <property type="match status" value="1"/>
</dbReference>
<evidence type="ECO:0000259" key="1">
    <source>
        <dbReference type="Pfam" id="PF08241"/>
    </source>
</evidence>
<evidence type="ECO:0000313" key="3">
    <source>
        <dbReference type="Proteomes" id="UP000321479"/>
    </source>
</evidence>
<dbReference type="EMBL" id="CP042436">
    <property type="protein sequence ID" value="QEC62039.1"/>
    <property type="molecule type" value="Genomic_DNA"/>
</dbReference>
<dbReference type="InterPro" id="IPR013216">
    <property type="entry name" value="Methyltransf_11"/>
</dbReference>
<dbReference type="SUPFAM" id="SSF53335">
    <property type="entry name" value="S-adenosyl-L-methionine-dependent methyltransferases"/>
    <property type="match status" value="1"/>
</dbReference>
<dbReference type="GO" id="GO:0032259">
    <property type="term" value="P:methylation"/>
    <property type="evidence" value="ECO:0007669"/>
    <property type="project" value="UniProtKB-KW"/>
</dbReference>
<protein>
    <submittedName>
        <fullName evidence="2">Class I SAM-dependent methyltransferase</fullName>
    </submittedName>
</protein>
<dbReference type="Proteomes" id="UP000321479">
    <property type="component" value="Chromosome"/>
</dbReference>
<dbReference type="Pfam" id="PF08241">
    <property type="entry name" value="Methyltransf_11"/>
    <property type="match status" value="1"/>
</dbReference>
<organism evidence="2 3">
    <name type="scientific">Mucilaginibacter ginsenosidivorans</name>
    <dbReference type="NCBI Taxonomy" id="398053"/>
    <lineage>
        <taxon>Bacteria</taxon>
        <taxon>Pseudomonadati</taxon>
        <taxon>Bacteroidota</taxon>
        <taxon>Sphingobacteriia</taxon>
        <taxon>Sphingobacteriales</taxon>
        <taxon>Sphingobacteriaceae</taxon>
        <taxon>Mucilaginibacter</taxon>
    </lineage>
</organism>
<sequence length="250" mass="28761">MSVERHLFTEITPWTGEHIHRYLESARHIGEGDVILDLACGSGYGADILSRVRNTRVYAGDINPDIISACQNDWKNNASLNFEVMDATDLRFDNAFFNVIVSLETIEHLTAYEKMVSEFSRVIKPGGTVIISTPNIKISSPDGRIINPFHTQEFTYQELNDLLKPEFSEANICGQKYIRYPGERRSRGKYSTEKLLLARGIRKLPYKFRDRIFRSVFGSSLYPMAADYKMFPDRKFIEENCHVLFAVCRK</sequence>
<evidence type="ECO:0000313" key="2">
    <source>
        <dbReference type="EMBL" id="QEC62039.1"/>
    </source>
</evidence>
<dbReference type="OrthoDB" id="3896938at2"/>
<dbReference type="AlphaFoldDB" id="A0A5B8UST1"/>
<dbReference type="CDD" id="cd02440">
    <property type="entry name" value="AdoMet_MTases"/>
    <property type="match status" value="1"/>
</dbReference>
<keyword evidence="2" id="KW-0808">Transferase</keyword>
<dbReference type="PANTHER" id="PTHR43591:SF110">
    <property type="entry name" value="RHODANESE DOMAIN-CONTAINING PROTEIN"/>
    <property type="match status" value="1"/>
</dbReference>
<dbReference type="KEGG" id="mgin:FRZ54_05350"/>
<keyword evidence="2" id="KW-0489">Methyltransferase</keyword>
<keyword evidence="3" id="KW-1185">Reference proteome</keyword>
<gene>
    <name evidence="2" type="ORF">FRZ54_05350</name>
</gene>
<proteinExistence type="predicted"/>
<dbReference type="InterPro" id="IPR029063">
    <property type="entry name" value="SAM-dependent_MTases_sf"/>
</dbReference>
<dbReference type="GO" id="GO:0008757">
    <property type="term" value="F:S-adenosylmethionine-dependent methyltransferase activity"/>
    <property type="evidence" value="ECO:0007669"/>
    <property type="project" value="InterPro"/>
</dbReference>
<accession>A0A5B8UST1</accession>
<name>A0A5B8UST1_9SPHI</name>
<dbReference type="RefSeq" id="WP_147030616.1">
    <property type="nucleotide sequence ID" value="NZ_CP042436.1"/>
</dbReference>
<feature type="domain" description="Methyltransferase type 11" evidence="1">
    <location>
        <begin position="36"/>
        <end position="131"/>
    </location>
</feature>
<dbReference type="PANTHER" id="PTHR43591">
    <property type="entry name" value="METHYLTRANSFERASE"/>
    <property type="match status" value="1"/>
</dbReference>
<reference evidence="2 3" key="1">
    <citation type="journal article" date="2017" name="Curr. Microbiol.">
        <title>Mucilaginibacter ginsenosidivorans sp. nov., Isolated from Soil of Ginseng Field.</title>
        <authorList>
            <person name="Kim M.M."/>
            <person name="Siddiqi M.Z."/>
            <person name="Im W.T."/>
        </authorList>
    </citation>
    <scope>NUCLEOTIDE SEQUENCE [LARGE SCALE GENOMIC DNA]</scope>
    <source>
        <strain evidence="2 3">Gsoil 3017</strain>
    </source>
</reference>